<reference evidence="9" key="2">
    <citation type="journal article" date="2022" name="Microbiol. Resour. Announc.">
        <title>Metagenome Sequencing to Explore Phylogenomics of Terrestrial Cyanobacteria.</title>
        <authorList>
            <person name="Ward R.D."/>
            <person name="Stajich J.E."/>
            <person name="Johansen J.R."/>
            <person name="Huntemann M."/>
            <person name="Clum A."/>
            <person name="Foster B."/>
            <person name="Foster B."/>
            <person name="Roux S."/>
            <person name="Palaniappan K."/>
            <person name="Varghese N."/>
            <person name="Mukherjee S."/>
            <person name="Reddy T.B.K."/>
            <person name="Daum C."/>
            <person name="Copeland A."/>
            <person name="Chen I.A."/>
            <person name="Ivanova N.N."/>
            <person name="Kyrpides N.C."/>
            <person name="Shapiro N."/>
            <person name="Eloe-Fadrosh E.A."/>
            <person name="Pietrasiak N."/>
        </authorList>
    </citation>
    <scope>NUCLEOTIDE SEQUENCE</scope>
    <source>
        <strain evidence="9">UHER 2000/2452</strain>
    </source>
</reference>
<dbReference type="Gene3D" id="1.20.1510.10">
    <property type="entry name" value="Cation efflux protein transmembrane domain"/>
    <property type="match status" value="1"/>
</dbReference>
<sequence>MHIHTLEQWQHSHNFSADQNQAEKNTKIVLLLTAVTMITEIVAGTTFGSLALLADGWHMATHVGAFGIAVFAYQYARRHANNPRYTFGTGKVSVLGGFTSAIVLAVVALAIAVESSVRLLEPQSIQFNEAIYIAVIGLIVNLASAFLLQEHHDHSHNHHGHSHDYPHHDHNLRAAYIHVLADALTSVFAIVALLGGKFLGWVWMDAVMGLIGALVIARWSYGLVRETGSILLDGAVDKETKLAIVNAVEQDADNRVTDLHVWNLSENHLAATVSLVTHYPQKPEYYKSLLNHIPLLSHVLVEVHHCHDEPCVELHTA</sequence>
<evidence type="ECO:0000256" key="7">
    <source>
        <dbReference type="SAM" id="Phobius"/>
    </source>
</evidence>
<dbReference type="GO" id="GO:0006882">
    <property type="term" value="P:intracellular zinc ion homeostasis"/>
    <property type="evidence" value="ECO:0007669"/>
    <property type="project" value="InterPro"/>
</dbReference>
<keyword evidence="5" id="KW-0406">Ion transport</keyword>
<dbReference type="GO" id="GO:0005385">
    <property type="term" value="F:zinc ion transmembrane transporter activity"/>
    <property type="evidence" value="ECO:0007669"/>
    <property type="project" value="InterPro"/>
</dbReference>
<gene>
    <name evidence="9" type="primary">dmeF</name>
    <name evidence="9" type="ORF">KME15_12040</name>
</gene>
<evidence type="ECO:0000313" key="10">
    <source>
        <dbReference type="Proteomes" id="UP000757435"/>
    </source>
</evidence>
<evidence type="ECO:0000259" key="8">
    <source>
        <dbReference type="Pfam" id="PF01545"/>
    </source>
</evidence>
<keyword evidence="6 7" id="KW-0472">Membrane</keyword>
<dbReference type="InterPro" id="IPR058533">
    <property type="entry name" value="Cation_efflux_TM"/>
</dbReference>
<dbReference type="GO" id="GO:0016020">
    <property type="term" value="C:membrane"/>
    <property type="evidence" value="ECO:0007669"/>
    <property type="project" value="UniProtKB-SubCell"/>
</dbReference>
<evidence type="ECO:0000313" key="9">
    <source>
        <dbReference type="EMBL" id="MBW4659397.1"/>
    </source>
</evidence>
<feature type="domain" description="Cation efflux protein transmembrane" evidence="8">
    <location>
        <begin position="28"/>
        <end position="232"/>
    </location>
</feature>
<evidence type="ECO:0000256" key="6">
    <source>
        <dbReference type="ARBA" id="ARBA00023136"/>
    </source>
</evidence>
<organism evidence="9 10">
    <name type="scientific">Drouetiella hepatica Uher 2000/2452</name>
    <dbReference type="NCBI Taxonomy" id="904376"/>
    <lineage>
        <taxon>Bacteria</taxon>
        <taxon>Bacillati</taxon>
        <taxon>Cyanobacteriota</taxon>
        <taxon>Cyanophyceae</taxon>
        <taxon>Oculatellales</taxon>
        <taxon>Oculatellaceae</taxon>
        <taxon>Drouetiella</taxon>
    </lineage>
</organism>
<protein>
    <submittedName>
        <fullName evidence="9">CDF family Co(II)/Ni(II) efflux transporter DmeF</fullName>
    </submittedName>
</protein>
<dbReference type="AlphaFoldDB" id="A0A951Q9V2"/>
<evidence type="ECO:0000256" key="3">
    <source>
        <dbReference type="ARBA" id="ARBA00022692"/>
    </source>
</evidence>
<evidence type="ECO:0000256" key="1">
    <source>
        <dbReference type="ARBA" id="ARBA00004141"/>
    </source>
</evidence>
<evidence type="ECO:0000256" key="5">
    <source>
        <dbReference type="ARBA" id="ARBA00023065"/>
    </source>
</evidence>
<dbReference type="InterPro" id="IPR002524">
    <property type="entry name" value="Cation_efflux"/>
</dbReference>
<dbReference type="PANTHER" id="PTHR45755:SF4">
    <property type="entry name" value="ZINC TRANSPORTER 7"/>
    <property type="match status" value="1"/>
</dbReference>
<keyword evidence="4 7" id="KW-1133">Transmembrane helix</keyword>
<dbReference type="SUPFAM" id="SSF161111">
    <property type="entry name" value="Cation efflux protein transmembrane domain-like"/>
    <property type="match status" value="1"/>
</dbReference>
<proteinExistence type="predicted"/>
<dbReference type="PANTHER" id="PTHR45755">
    <property type="match status" value="1"/>
</dbReference>
<dbReference type="NCBIfam" id="NF033827">
    <property type="entry name" value="CDF_efflux_DmeF"/>
    <property type="match status" value="1"/>
</dbReference>
<comment type="caution">
    <text evidence="9">The sequence shown here is derived from an EMBL/GenBank/DDBJ whole genome shotgun (WGS) entry which is preliminary data.</text>
</comment>
<dbReference type="Proteomes" id="UP000757435">
    <property type="component" value="Unassembled WGS sequence"/>
</dbReference>
<evidence type="ECO:0000256" key="2">
    <source>
        <dbReference type="ARBA" id="ARBA00022448"/>
    </source>
</evidence>
<accession>A0A951Q9V2</accession>
<dbReference type="InterPro" id="IPR027469">
    <property type="entry name" value="Cation_efflux_TMD_sf"/>
</dbReference>
<name>A0A951Q9V2_9CYAN</name>
<dbReference type="EMBL" id="JAHHHD010000011">
    <property type="protein sequence ID" value="MBW4659397.1"/>
    <property type="molecule type" value="Genomic_DNA"/>
</dbReference>
<feature type="transmembrane region" description="Helical" evidence="7">
    <location>
        <begin position="28"/>
        <end position="53"/>
    </location>
</feature>
<dbReference type="NCBIfam" id="TIGR01297">
    <property type="entry name" value="CDF"/>
    <property type="match status" value="1"/>
</dbReference>
<dbReference type="Pfam" id="PF01545">
    <property type="entry name" value="Cation_efflux"/>
    <property type="match status" value="1"/>
</dbReference>
<keyword evidence="2" id="KW-0813">Transport</keyword>
<feature type="transmembrane region" description="Helical" evidence="7">
    <location>
        <begin position="175"/>
        <end position="195"/>
    </location>
</feature>
<feature type="transmembrane region" description="Helical" evidence="7">
    <location>
        <begin position="131"/>
        <end position="148"/>
    </location>
</feature>
<evidence type="ECO:0000256" key="4">
    <source>
        <dbReference type="ARBA" id="ARBA00022989"/>
    </source>
</evidence>
<feature type="transmembrane region" description="Helical" evidence="7">
    <location>
        <begin position="88"/>
        <end position="111"/>
    </location>
</feature>
<feature type="transmembrane region" description="Helical" evidence="7">
    <location>
        <begin position="201"/>
        <end position="221"/>
    </location>
</feature>
<feature type="transmembrane region" description="Helical" evidence="7">
    <location>
        <begin position="59"/>
        <end position="76"/>
    </location>
</feature>
<dbReference type="InterPro" id="IPR045316">
    <property type="entry name" value="Msc2-like"/>
</dbReference>
<reference evidence="9" key="1">
    <citation type="submission" date="2021-05" db="EMBL/GenBank/DDBJ databases">
        <authorList>
            <person name="Pietrasiak N."/>
            <person name="Ward R."/>
            <person name="Stajich J.E."/>
            <person name="Kurbessoian T."/>
        </authorList>
    </citation>
    <scope>NUCLEOTIDE SEQUENCE</scope>
    <source>
        <strain evidence="9">UHER 2000/2452</strain>
    </source>
</reference>
<keyword evidence="3 7" id="KW-0812">Transmembrane</keyword>
<comment type="subcellular location">
    <subcellularLocation>
        <location evidence="1">Membrane</location>
        <topology evidence="1">Multi-pass membrane protein</topology>
    </subcellularLocation>
</comment>